<evidence type="ECO:0000256" key="5">
    <source>
        <dbReference type="ARBA" id="ARBA00022448"/>
    </source>
</evidence>
<dbReference type="RefSeq" id="WP_018301283.1">
    <property type="nucleotide sequence ID" value="NZ_KB902276.1"/>
</dbReference>
<keyword evidence="6" id="KW-0732">Signal</keyword>
<organism evidence="8 9">
    <name type="scientific">Wenxinia marina DSM 24838</name>
    <dbReference type="NCBI Taxonomy" id="1123501"/>
    <lineage>
        <taxon>Bacteria</taxon>
        <taxon>Pseudomonadati</taxon>
        <taxon>Pseudomonadota</taxon>
        <taxon>Alphaproteobacteria</taxon>
        <taxon>Rhodobacterales</taxon>
        <taxon>Roseobacteraceae</taxon>
        <taxon>Wenxinia</taxon>
    </lineage>
</organism>
<comment type="function">
    <text evidence="7">Part of the ABC transporter complex UgpBAEC involved in sn-glycerol-3-phosphate (G3P) import. Binds G3P.</text>
</comment>
<evidence type="ECO:0000256" key="3">
    <source>
        <dbReference type="ARBA" id="ARBA00011557"/>
    </source>
</evidence>
<dbReference type="PANTHER" id="PTHR43649:SF31">
    <property type="entry name" value="SN-GLYCEROL-3-PHOSPHATE-BINDING PERIPLASMIC PROTEIN UGPB"/>
    <property type="match status" value="1"/>
</dbReference>
<dbReference type="Gene3D" id="3.40.190.10">
    <property type="entry name" value="Periplasmic binding protein-like II"/>
    <property type="match status" value="1"/>
</dbReference>
<evidence type="ECO:0000256" key="6">
    <source>
        <dbReference type="ARBA" id="ARBA00022729"/>
    </source>
</evidence>
<dbReference type="eggNOG" id="COG1653">
    <property type="taxonomic scope" value="Bacteria"/>
</dbReference>
<dbReference type="Proteomes" id="UP000035100">
    <property type="component" value="Unassembled WGS sequence"/>
</dbReference>
<accession>A0A0D0NNG7</accession>
<dbReference type="Pfam" id="PF13416">
    <property type="entry name" value="SBP_bac_8"/>
    <property type="match status" value="1"/>
</dbReference>
<sequence length="463" mass="49839">MAQKFTRRHVLKTSTALGAGALIGGPGFAQETAEQDLPVGAEGKLTVIHRTEYFEAAQTTFRQICQDFADAHNVELDISTTNPEAFGDFLGKMSAAVRAGNPPDLAYTSNVSIPQMQLLGLLEDVTDVVEQAREMYGDVMAGINAEEFGMIDGRWYAVPFIANTTGTFFRGDKLAEAGIDPATLTTWDARRDAALAISDPDNGFYGWGLTVNQSGDGWGVATSILNAFGGHFTDESGTKVEFDSPETLAAYEWINETYDREGPYAAMLPPGVESWGDISNNEAYLAGQVGYTHNAFSVYAAAKRDNNPVFPDTVLLRMPEANNGDSRDGGATGGWLTIFKGAPNVELAKQLALDLLDPENFNQMSSVAGGLFMPAFENQWTDELIAADPNFAIIKEQVSVPEPFIGPSWPATPNAAIDAIRAQGIVEQSLGNMISGRMTPEEAVADAHQKMVDLFEEGGLPQD</sequence>
<dbReference type="EMBL" id="AONG01000008">
    <property type="protein sequence ID" value="KIQ69785.1"/>
    <property type="molecule type" value="Genomic_DNA"/>
</dbReference>
<dbReference type="InterPro" id="IPR006311">
    <property type="entry name" value="TAT_signal"/>
</dbReference>
<comment type="subcellular location">
    <subcellularLocation>
        <location evidence="1">Periplasm</location>
    </subcellularLocation>
</comment>
<dbReference type="PROSITE" id="PS51318">
    <property type="entry name" value="TAT"/>
    <property type="match status" value="1"/>
</dbReference>
<reference evidence="8 9" key="1">
    <citation type="submission" date="2013-01" db="EMBL/GenBank/DDBJ databases">
        <authorList>
            <person name="Fiebig A."/>
            <person name="Goeker M."/>
            <person name="Klenk H.-P.P."/>
        </authorList>
    </citation>
    <scope>NUCLEOTIDE SEQUENCE [LARGE SCALE GENOMIC DNA]</scope>
    <source>
        <strain evidence="8 9">DSM 24838</strain>
    </source>
</reference>
<comment type="subunit">
    <text evidence="3">The complex is composed of two ATP-binding proteins (UgpC), two transmembrane proteins (UgpA and UgpE) and a solute-binding protein (UgpB).</text>
</comment>
<dbReference type="OrthoDB" id="9795569at2"/>
<comment type="similarity">
    <text evidence="2">Belongs to the bacterial solute-binding protein 1 family.</text>
</comment>
<proteinExistence type="inferred from homology"/>
<dbReference type="InterPro" id="IPR006059">
    <property type="entry name" value="SBP"/>
</dbReference>
<keyword evidence="8" id="KW-0762">Sugar transport</keyword>
<dbReference type="PANTHER" id="PTHR43649">
    <property type="entry name" value="ARABINOSE-BINDING PROTEIN-RELATED"/>
    <property type="match status" value="1"/>
</dbReference>
<evidence type="ECO:0000256" key="1">
    <source>
        <dbReference type="ARBA" id="ARBA00004418"/>
    </source>
</evidence>
<keyword evidence="5" id="KW-0813">Transport</keyword>
<dbReference type="InterPro" id="IPR050490">
    <property type="entry name" value="Bact_solute-bd_prot1"/>
</dbReference>
<evidence type="ECO:0000313" key="8">
    <source>
        <dbReference type="EMBL" id="KIQ69785.1"/>
    </source>
</evidence>
<dbReference type="STRING" id="1123501.Wenmar_01355"/>
<keyword evidence="9" id="KW-1185">Reference proteome</keyword>
<dbReference type="GO" id="GO:0042597">
    <property type="term" value="C:periplasmic space"/>
    <property type="evidence" value="ECO:0007669"/>
    <property type="project" value="UniProtKB-SubCell"/>
</dbReference>
<gene>
    <name evidence="8" type="ORF">Wenmar_01355</name>
</gene>
<name>A0A0D0NNG7_9RHOB</name>
<dbReference type="SUPFAM" id="SSF53850">
    <property type="entry name" value="Periplasmic binding protein-like II"/>
    <property type="match status" value="1"/>
</dbReference>
<evidence type="ECO:0000256" key="4">
    <source>
        <dbReference type="ARBA" id="ARBA00017470"/>
    </source>
</evidence>
<comment type="caution">
    <text evidence="8">The sequence shown here is derived from an EMBL/GenBank/DDBJ whole genome shotgun (WGS) entry which is preliminary data.</text>
</comment>
<evidence type="ECO:0000256" key="2">
    <source>
        <dbReference type="ARBA" id="ARBA00008520"/>
    </source>
</evidence>
<protein>
    <recommendedName>
        <fullName evidence="4">sn-glycerol-3-phosphate-binding periplasmic protein UgpB</fullName>
    </recommendedName>
</protein>
<evidence type="ECO:0000313" key="9">
    <source>
        <dbReference type="Proteomes" id="UP000035100"/>
    </source>
</evidence>
<dbReference type="AlphaFoldDB" id="A0A0D0NNG7"/>
<evidence type="ECO:0000256" key="7">
    <source>
        <dbReference type="ARBA" id="ARBA00034473"/>
    </source>
</evidence>